<accession>A0A382J3L9</accession>
<dbReference type="SUPFAM" id="SSF53448">
    <property type="entry name" value="Nucleotide-diphospho-sugar transferases"/>
    <property type="match status" value="1"/>
</dbReference>
<dbReference type="EMBL" id="UINC01071252">
    <property type="protein sequence ID" value="SVC06007.1"/>
    <property type="molecule type" value="Genomic_DNA"/>
</dbReference>
<proteinExistence type="inferred from homology"/>
<evidence type="ECO:0000256" key="3">
    <source>
        <dbReference type="ARBA" id="ARBA00022679"/>
    </source>
</evidence>
<evidence type="ECO:0000313" key="5">
    <source>
        <dbReference type="EMBL" id="SVC06007.1"/>
    </source>
</evidence>
<sequence>HFQIIVVDNASNDGSADGIEERFLGIEVIRSEENIGFAAANNLAVQRVEGCKWIALLNPDAFAEPDWLLNLHRAAKENPQYSFFGSHMKQYGSPGRLDGTGDTYHLCGLAWRRDYGISEDQIPRSMGEIFSPCAAAAMYRRDVFLDAGGFDESFFCYFEDVDLAFRLRLLGQRCLYVPSAKVEHVGSATTERQSDFAVYHGHRNMVWTYVKNMPSSLFWNGLPQHIIANVAALFRFSLTGQMVPIFQSKWDALVGLGKIMKQRKSIQKNIKTSETSLKEVIAKNWLLPYSKNRRLI</sequence>
<feature type="domain" description="Glycosyltransferase 2-like" evidence="4">
    <location>
        <begin position="2"/>
        <end position="144"/>
    </location>
</feature>
<evidence type="ECO:0000256" key="1">
    <source>
        <dbReference type="ARBA" id="ARBA00006739"/>
    </source>
</evidence>
<dbReference type="PANTHER" id="PTHR43179:SF12">
    <property type="entry name" value="GALACTOFURANOSYLTRANSFERASE GLFT2"/>
    <property type="match status" value="1"/>
</dbReference>
<name>A0A382J3L9_9ZZZZ</name>
<dbReference type="InterPro" id="IPR001173">
    <property type="entry name" value="Glyco_trans_2-like"/>
</dbReference>
<dbReference type="InterPro" id="IPR029044">
    <property type="entry name" value="Nucleotide-diphossugar_trans"/>
</dbReference>
<dbReference type="PANTHER" id="PTHR43179">
    <property type="entry name" value="RHAMNOSYLTRANSFERASE WBBL"/>
    <property type="match status" value="1"/>
</dbReference>
<organism evidence="5">
    <name type="scientific">marine metagenome</name>
    <dbReference type="NCBI Taxonomy" id="408172"/>
    <lineage>
        <taxon>unclassified sequences</taxon>
        <taxon>metagenomes</taxon>
        <taxon>ecological metagenomes</taxon>
    </lineage>
</organism>
<gene>
    <name evidence="5" type="ORF">METZ01_LOCUS258861</name>
</gene>
<dbReference type="Pfam" id="PF00535">
    <property type="entry name" value="Glycos_transf_2"/>
    <property type="match status" value="1"/>
</dbReference>
<feature type="non-terminal residue" evidence="5">
    <location>
        <position position="1"/>
    </location>
</feature>
<keyword evidence="3" id="KW-0808">Transferase</keyword>
<dbReference type="Gene3D" id="3.90.550.10">
    <property type="entry name" value="Spore Coat Polysaccharide Biosynthesis Protein SpsA, Chain A"/>
    <property type="match status" value="1"/>
</dbReference>
<dbReference type="AlphaFoldDB" id="A0A382J3L9"/>
<evidence type="ECO:0000256" key="2">
    <source>
        <dbReference type="ARBA" id="ARBA00022676"/>
    </source>
</evidence>
<dbReference type="CDD" id="cd04186">
    <property type="entry name" value="GT_2_like_c"/>
    <property type="match status" value="1"/>
</dbReference>
<comment type="similarity">
    <text evidence="1">Belongs to the glycosyltransferase 2 family.</text>
</comment>
<protein>
    <recommendedName>
        <fullName evidence="4">Glycosyltransferase 2-like domain-containing protein</fullName>
    </recommendedName>
</protein>
<keyword evidence="2" id="KW-0328">Glycosyltransferase</keyword>
<dbReference type="GO" id="GO:0016757">
    <property type="term" value="F:glycosyltransferase activity"/>
    <property type="evidence" value="ECO:0007669"/>
    <property type="project" value="UniProtKB-KW"/>
</dbReference>
<evidence type="ECO:0000259" key="4">
    <source>
        <dbReference type="Pfam" id="PF00535"/>
    </source>
</evidence>
<reference evidence="5" key="1">
    <citation type="submission" date="2018-05" db="EMBL/GenBank/DDBJ databases">
        <authorList>
            <person name="Lanie J.A."/>
            <person name="Ng W.-L."/>
            <person name="Kazmierczak K.M."/>
            <person name="Andrzejewski T.M."/>
            <person name="Davidsen T.M."/>
            <person name="Wayne K.J."/>
            <person name="Tettelin H."/>
            <person name="Glass J.I."/>
            <person name="Rusch D."/>
            <person name="Podicherti R."/>
            <person name="Tsui H.-C.T."/>
            <person name="Winkler M.E."/>
        </authorList>
    </citation>
    <scope>NUCLEOTIDE SEQUENCE</scope>
</reference>